<accession>A0A7W9Q4U5</accession>
<feature type="region of interest" description="Disordered" evidence="1">
    <location>
        <begin position="89"/>
        <end position="114"/>
    </location>
</feature>
<comment type="caution">
    <text evidence="2">The sequence shown here is derived from an EMBL/GenBank/DDBJ whole genome shotgun (WGS) entry which is preliminary data.</text>
</comment>
<name>A0A7W9Q4U5_9ACTN</name>
<evidence type="ECO:0000313" key="3">
    <source>
        <dbReference type="Proteomes" id="UP000585836"/>
    </source>
</evidence>
<sequence>MLHGRGHLLQLLDPGGQQFVLAAQVCARVRVRVVEQGRDLVEREAELPVEQDLLEPVEVGVAVAPVSGVRALAGREQGDLVVVVQGAHRDPGEPRDLSHGVAHFSAPSVGTAPR</sequence>
<feature type="compositionally biased region" description="Basic and acidic residues" evidence="1">
    <location>
        <begin position="89"/>
        <end position="98"/>
    </location>
</feature>
<dbReference type="EMBL" id="JACHJK010000029">
    <property type="protein sequence ID" value="MBB5932617.1"/>
    <property type="molecule type" value="Genomic_DNA"/>
</dbReference>
<dbReference type="Proteomes" id="UP000585836">
    <property type="component" value="Unassembled WGS sequence"/>
</dbReference>
<organism evidence="2 3">
    <name type="scientific">Streptomyces echinatus</name>
    <dbReference type="NCBI Taxonomy" id="67293"/>
    <lineage>
        <taxon>Bacteria</taxon>
        <taxon>Bacillati</taxon>
        <taxon>Actinomycetota</taxon>
        <taxon>Actinomycetes</taxon>
        <taxon>Kitasatosporales</taxon>
        <taxon>Streptomycetaceae</taxon>
        <taxon>Streptomyces</taxon>
    </lineage>
</organism>
<protein>
    <submittedName>
        <fullName evidence="2">Uncharacterized protein</fullName>
    </submittedName>
</protein>
<reference evidence="2 3" key="1">
    <citation type="submission" date="2020-08" db="EMBL/GenBank/DDBJ databases">
        <title>Genomic Encyclopedia of Type Strains, Phase III (KMG-III): the genomes of soil and plant-associated and newly described type strains.</title>
        <authorList>
            <person name="Whitman W."/>
        </authorList>
    </citation>
    <scope>NUCLEOTIDE SEQUENCE [LARGE SCALE GENOMIC DNA]</scope>
    <source>
        <strain evidence="2 3">CECT 3313</strain>
    </source>
</reference>
<proteinExistence type="predicted"/>
<dbReference type="AlphaFoldDB" id="A0A7W9Q4U5"/>
<gene>
    <name evidence="2" type="ORF">FHS34_008127</name>
</gene>
<evidence type="ECO:0000313" key="2">
    <source>
        <dbReference type="EMBL" id="MBB5932617.1"/>
    </source>
</evidence>
<keyword evidence="3" id="KW-1185">Reference proteome</keyword>
<evidence type="ECO:0000256" key="1">
    <source>
        <dbReference type="SAM" id="MobiDB-lite"/>
    </source>
</evidence>